<evidence type="ECO:0000313" key="4">
    <source>
        <dbReference type="Proteomes" id="UP000242913"/>
    </source>
</evidence>
<protein>
    <submittedName>
        <fullName evidence="3">Uncharacterized protein</fullName>
    </submittedName>
</protein>
<dbReference type="InterPro" id="IPR049063">
    <property type="entry name" value="T6PP_C"/>
</dbReference>
<dbReference type="Proteomes" id="UP000242913">
    <property type="component" value="Unassembled WGS sequence"/>
</dbReference>
<dbReference type="SUPFAM" id="SSF56784">
    <property type="entry name" value="HAD-like"/>
    <property type="match status" value="1"/>
</dbReference>
<dbReference type="InterPro" id="IPR036412">
    <property type="entry name" value="HAD-like_sf"/>
</dbReference>
<evidence type="ECO:0000313" key="3">
    <source>
        <dbReference type="EMBL" id="OZC05622.1"/>
    </source>
</evidence>
<keyword evidence="4" id="KW-1185">Reference proteome</keyword>
<dbReference type="InterPro" id="IPR023214">
    <property type="entry name" value="HAD_sf"/>
</dbReference>
<feature type="domain" description="Trehalose-6-phosphate phosphatase helical bundle" evidence="1">
    <location>
        <begin position="1"/>
        <end position="85"/>
    </location>
</feature>
<dbReference type="InterPro" id="IPR041064">
    <property type="entry name" value="T6PP_helical"/>
</dbReference>
<organism evidence="3 4">
    <name type="scientific">Onchocerca flexuosa</name>
    <dbReference type="NCBI Taxonomy" id="387005"/>
    <lineage>
        <taxon>Eukaryota</taxon>
        <taxon>Metazoa</taxon>
        <taxon>Ecdysozoa</taxon>
        <taxon>Nematoda</taxon>
        <taxon>Chromadorea</taxon>
        <taxon>Rhabditida</taxon>
        <taxon>Spirurina</taxon>
        <taxon>Spiruromorpha</taxon>
        <taxon>Filarioidea</taxon>
        <taxon>Onchocercidae</taxon>
        <taxon>Onchocerca</taxon>
    </lineage>
</organism>
<sequence length="357" mass="40398">MQETRRTIVIALLNEKDLKEDDIEILKQAYERLTDNQTHSFQREMCTLTTKLSVNIRDETRGLEKDLKYLEMLTHIRKEKPSLSWPVIMSRLDLISILANYHPDGKEKFMKEYENTVSFLRTFVNSEAVTGKKPIFITDWDGTMKDYCSHAVGITRFANHFTRISAVLTAGPLRGPGILDLTAMPIDGPVMFSGSWGREWWLSGKRVVHEDGITDAGFNALQRLDEEMKDLLHSSDYAPFALVGSGVQRKVDRLTLGVQTVCHHVTSELSNKYQMAVKERMHRVDPNRQILVFDPSTELEVEVVAHNSGIVWNKADGVDRLIKSLGDSLSTPGKVLICGDTISDIPMIRQAAKQNPD</sequence>
<gene>
    <name evidence="3" type="ORF">X798_07404</name>
</gene>
<dbReference type="OrthoDB" id="5781377at2759"/>
<proteinExistence type="predicted"/>
<reference evidence="3 4" key="1">
    <citation type="submission" date="2015-12" db="EMBL/GenBank/DDBJ databases">
        <title>Draft genome of the nematode, Onchocerca flexuosa.</title>
        <authorList>
            <person name="Mitreva M."/>
        </authorList>
    </citation>
    <scope>NUCLEOTIDE SEQUENCE [LARGE SCALE GENOMIC DNA]</scope>
    <source>
        <strain evidence="3">Red Deer</strain>
    </source>
</reference>
<dbReference type="FunFam" id="3.30.70.3080:FF:000001">
    <property type="entry name" value="Trehalose-phosphatase"/>
    <property type="match status" value="1"/>
</dbReference>
<dbReference type="AlphaFoldDB" id="A0A238BK33"/>
<dbReference type="EMBL" id="KZ270631">
    <property type="protein sequence ID" value="OZC05622.1"/>
    <property type="molecule type" value="Genomic_DNA"/>
</dbReference>
<dbReference type="Pfam" id="PF21141">
    <property type="entry name" value="T6PP_C"/>
    <property type="match status" value="1"/>
</dbReference>
<dbReference type="Gene3D" id="1.20.58.1800">
    <property type="match status" value="1"/>
</dbReference>
<name>A0A238BK33_9BILA</name>
<feature type="non-terminal residue" evidence="3">
    <location>
        <position position="357"/>
    </location>
</feature>
<dbReference type="Pfam" id="PF18572">
    <property type="entry name" value="T6PP_N"/>
    <property type="match status" value="1"/>
</dbReference>
<feature type="domain" description="Trehalose-6-phosphate phosphatase C-terminal" evidence="2">
    <location>
        <begin position="136"/>
        <end position="357"/>
    </location>
</feature>
<evidence type="ECO:0000259" key="2">
    <source>
        <dbReference type="Pfam" id="PF21141"/>
    </source>
</evidence>
<dbReference type="Gene3D" id="3.40.50.1000">
    <property type="entry name" value="HAD superfamily/HAD-like"/>
    <property type="match status" value="1"/>
</dbReference>
<evidence type="ECO:0000259" key="1">
    <source>
        <dbReference type="Pfam" id="PF18572"/>
    </source>
</evidence>
<dbReference type="Gene3D" id="3.30.70.3080">
    <property type="match status" value="1"/>
</dbReference>
<accession>A0A238BK33</accession>